<dbReference type="InterPro" id="IPR016177">
    <property type="entry name" value="DNA-bd_dom_sf"/>
</dbReference>
<dbReference type="Proteomes" id="UP000199514">
    <property type="component" value="Unassembled WGS sequence"/>
</dbReference>
<name>A0A1I1IR30_9BACT</name>
<reference evidence="2 3" key="1">
    <citation type="submission" date="2016-10" db="EMBL/GenBank/DDBJ databases">
        <authorList>
            <person name="de Groot N.N."/>
        </authorList>
    </citation>
    <scope>NUCLEOTIDE SEQUENCE [LARGE SCALE GENOMIC DNA]</scope>
    <source>
        <strain evidence="2 3">DSM 6793</strain>
    </source>
</reference>
<dbReference type="SUPFAM" id="SSF54060">
    <property type="entry name" value="His-Me finger endonucleases"/>
    <property type="match status" value="1"/>
</dbReference>
<dbReference type="EMBL" id="FOLE01000005">
    <property type="protein sequence ID" value="SFC38747.1"/>
    <property type="molecule type" value="Genomic_DNA"/>
</dbReference>
<dbReference type="GO" id="GO:0003700">
    <property type="term" value="F:DNA-binding transcription factor activity"/>
    <property type="evidence" value="ECO:0007669"/>
    <property type="project" value="InterPro"/>
</dbReference>
<dbReference type="Gene3D" id="3.90.75.20">
    <property type="match status" value="1"/>
</dbReference>
<dbReference type="Pfam" id="PF13392">
    <property type="entry name" value="HNH_3"/>
    <property type="match status" value="1"/>
</dbReference>
<accession>A0A1I1IR30</accession>
<dbReference type="InterPro" id="IPR003615">
    <property type="entry name" value="HNH_nuc"/>
</dbReference>
<sequence>MHTINLKNTDKQVVISDDAHKMIMESDYLKSIDFLAQLRLHSNGYAFYQKNYPNKETGIYRNETIYLHKYIAEQLIERPQSDRTLYVMFKNGNRLDCRTENLEWAPRSQITRNTRKTTSKAGFRGVYRDGVNYRATIYDKGTRYELGFFKTAEEAAEAYKQKSIELFGSVRH</sequence>
<proteinExistence type="predicted"/>
<dbReference type="GO" id="GO:0003677">
    <property type="term" value="F:DNA binding"/>
    <property type="evidence" value="ECO:0007669"/>
    <property type="project" value="InterPro"/>
</dbReference>
<evidence type="ECO:0000313" key="3">
    <source>
        <dbReference type="Proteomes" id="UP000199514"/>
    </source>
</evidence>
<dbReference type="InterPro" id="IPR044925">
    <property type="entry name" value="His-Me_finger_sf"/>
</dbReference>
<evidence type="ECO:0000313" key="2">
    <source>
        <dbReference type="EMBL" id="SFC38747.1"/>
    </source>
</evidence>
<dbReference type="SUPFAM" id="SSF54171">
    <property type="entry name" value="DNA-binding domain"/>
    <property type="match status" value="1"/>
</dbReference>
<dbReference type="STRING" id="927664.SAMN05421780_10564"/>
<dbReference type="RefSeq" id="WP_091511514.1">
    <property type="nucleotide sequence ID" value="NZ_FOLE01000005.1"/>
</dbReference>
<dbReference type="AlphaFoldDB" id="A0A1I1IR30"/>
<feature type="domain" description="HNH nuclease" evidence="1">
    <location>
        <begin position="85"/>
        <end position="109"/>
    </location>
</feature>
<dbReference type="InterPro" id="IPR036955">
    <property type="entry name" value="AP2/ERF_dom_sf"/>
</dbReference>
<organism evidence="2 3">
    <name type="scientific">Flexibacter flexilis DSM 6793</name>
    <dbReference type="NCBI Taxonomy" id="927664"/>
    <lineage>
        <taxon>Bacteria</taxon>
        <taxon>Pseudomonadati</taxon>
        <taxon>Bacteroidota</taxon>
        <taxon>Cytophagia</taxon>
        <taxon>Cytophagales</taxon>
        <taxon>Flexibacteraceae</taxon>
        <taxon>Flexibacter</taxon>
    </lineage>
</organism>
<evidence type="ECO:0000259" key="1">
    <source>
        <dbReference type="Pfam" id="PF13392"/>
    </source>
</evidence>
<gene>
    <name evidence="2" type="ORF">SAMN05421780_10564</name>
</gene>
<protein>
    <recommendedName>
        <fullName evidence="1">HNH nuclease domain-containing protein</fullName>
    </recommendedName>
</protein>
<dbReference type="Gene3D" id="3.30.730.10">
    <property type="entry name" value="AP2/ERF domain"/>
    <property type="match status" value="1"/>
</dbReference>
<dbReference type="OrthoDB" id="978174at2"/>
<keyword evidence="3" id="KW-1185">Reference proteome</keyword>